<accession>A0AAU7X548</accession>
<feature type="chain" id="PRO_5043650034" evidence="1">
    <location>
        <begin position="29"/>
        <end position="128"/>
    </location>
</feature>
<organism evidence="2">
    <name type="scientific">Methyloraptor flagellatus</name>
    <dbReference type="NCBI Taxonomy" id="3162530"/>
    <lineage>
        <taxon>Bacteria</taxon>
        <taxon>Pseudomonadati</taxon>
        <taxon>Pseudomonadota</taxon>
        <taxon>Alphaproteobacteria</taxon>
        <taxon>Hyphomicrobiales</taxon>
        <taxon>Ancalomicrobiaceae</taxon>
        <taxon>Methyloraptor</taxon>
    </lineage>
</organism>
<feature type="signal peptide" evidence="1">
    <location>
        <begin position="1"/>
        <end position="28"/>
    </location>
</feature>
<sequence length="128" mass="14019">MYKNHGAGALRILLAGLCLAASTTTGFAEPGERRILVCKTLYNDLTAFDRRAWRATLNADGRPYPTAATGFPGPMPAMVRNDPIRLRLVALLQANRCEGLDHYEFFQDEQAAAVIPPYEIGGVVRAKN</sequence>
<evidence type="ECO:0000313" key="2">
    <source>
        <dbReference type="EMBL" id="XBY42950.1"/>
    </source>
</evidence>
<dbReference type="RefSeq" id="WP_407048053.1">
    <property type="nucleotide sequence ID" value="NZ_CP158568.1"/>
</dbReference>
<gene>
    <name evidence="2" type="ORF">ABS361_12595</name>
</gene>
<evidence type="ECO:0000256" key="1">
    <source>
        <dbReference type="SAM" id="SignalP"/>
    </source>
</evidence>
<name>A0AAU7X548_9HYPH</name>
<proteinExistence type="predicted"/>
<reference evidence="2" key="1">
    <citation type="submission" date="2024-06" db="EMBL/GenBank/DDBJ databases">
        <title>Methylostella associata gen. nov., sp. nov., a novel Ancalomicrobiaceae-affiliated facultatively methylotrophic bacteria that feed on methanotrophs of the genus Methylococcus.</title>
        <authorList>
            <person name="Saltykova V."/>
            <person name="Danilova O.V."/>
            <person name="Oshkin I.Y."/>
            <person name="Belova S.E."/>
            <person name="Pimenov N.V."/>
            <person name="Dedysh S.N."/>
        </authorList>
    </citation>
    <scope>NUCLEOTIDE SEQUENCE</scope>
    <source>
        <strain evidence="2">S20</strain>
    </source>
</reference>
<dbReference type="KEGG" id="mflg:ABS361_12595"/>
<dbReference type="EMBL" id="CP158568">
    <property type="protein sequence ID" value="XBY42950.1"/>
    <property type="molecule type" value="Genomic_DNA"/>
</dbReference>
<dbReference type="AlphaFoldDB" id="A0AAU7X548"/>
<keyword evidence="1" id="KW-0732">Signal</keyword>
<protein>
    <submittedName>
        <fullName evidence="2">Uncharacterized protein</fullName>
    </submittedName>
</protein>